<evidence type="ECO:0000313" key="1">
    <source>
        <dbReference type="EMBL" id="NQE33956.1"/>
    </source>
</evidence>
<gene>
    <name evidence="1" type="ORF">E5S67_01679</name>
</gene>
<name>A0ABX2CU81_9CYAN</name>
<keyword evidence="2" id="KW-1185">Reference proteome</keyword>
<dbReference type="Pfam" id="PF18742">
    <property type="entry name" value="DpnII-MboI"/>
    <property type="match status" value="1"/>
</dbReference>
<accession>A0ABX2CU81</accession>
<organism evidence="1 2">
    <name type="scientific">Microcoleus asticus IPMA8</name>
    <dbReference type="NCBI Taxonomy" id="2563858"/>
    <lineage>
        <taxon>Bacteria</taxon>
        <taxon>Bacillati</taxon>
        <taxon>Cyanobacteriota</taxon>
        <taxon>Cyanophyceae</taxon>
        <taxon>Oscillatoriophycideae</taxon>
        <taxon>Oscillatoriales</taxon>
        <taxon>Microcoleaceae</taxon>
        <taxon>Microcoleus</taxon>
        <taxon>Microcoleus asticus</taxon>
    </lineage>
</organism>
<dbReference type="Proteomes" id="UP000702425">
    <property type="component" value="Unassembled WGS sequence"/>
</dbReference>
<proteinExistence type="predicted"/>
<comment type="caution">
    <text evidence="1">The sequence shown here is derived from an EMBL/GenBank/DDBJ whole genome shotgun (WGS) entry which is preliminary data.</text>
</comment>
<dbReference type="RefSeq" id="WP_172186612.1">
    <property type="nucleotide sequence ID" value="NZ_CAWPPK010000135.1"/>
</dbReference>
<reference evidence="1 2" key="1">
    <citation type="journal article" date="2020" name="Sci. Rep.">
        <title>A novel cyanobacterial geosmin producer, revising GeoA distribution and dispersion patterns in Bacteria.</title>
        <authorList>
            <person name="Churro C."/>
            <person name="Semedo-Aguiar A.P."/>
            <person name="Silva A.D."/>
            <person name="Pereira-Leal J.B."/>
            <person name="Leite R.B."/>
        </authorList>
    </citation>
    <scope>NUCLEOTIDE SEQUENCE [LARGE SCALE GENOMIC DNA]</scope>
    <source>
        <strain evidence="1 2">IPMA8</strain>
    </source>
</reference>
<dbReference type="EMBL" id="SRRZ01000022">
    <property type="protein sequence ID" value="NQE33956.1"/>
    <property type="molecule type" value="Genomic_DNA"/>
</dbReference>
<evidence type="ECO:0000313" key="2">
    <source>
        <dbReference type="Proteomes" id="UP000702425"/>
    </source>
</evidence>
<sequence length="301" mass="34790">MLTSNNFKRYLAQFNELIAEGEAMYKAIKVTPGEWYSPAGYSIFREPPRQGPERYVLEGDYDWQKWQTNYKLLLDQVIPLTSSQRTLIEESSGWDLKTNLKAHLSNLKAVKETYEKQLFSSSQSALGSFSLEDVSKLLKRVPAGLKRWTWEGKSRTQGGTPRQWYIENEYHVQNLLYFLLAAVFVDIIEEEYSGSVGQKKPRVDLVIPSLKLVIEIKFWYGKDKPQRIIEEIAEDTSLYLAQGSPHEQMIAFIWDDSRRTEEHDLLKSGLKNLKGIFDVVIVSRPGRMPDNTSLINEQDNE</sequence>
<protein>
    <submittedName>
        <fullName evidence="1">Uncharacterized protein</fullName>
    </submittedName>
</protein>